<organism evidence="1 2">
    <name type="scientific">Nonomuraea purpurea</name>
    <dbReference type="NCBI Taxonomy" id="1849276"/>
    <lineage>
        <taxon>Bacteria</taxon>
        <taxon>Bacillati</taxon>
        <taxon>Actinomycetota</taxon>
        <taxon>Actinomycetes</taxon>
        <taxon>Streptosporangiales</taxon>
        <taxon>Streptosporangiaceae</taxon>
        <taxon>Nonomuraea</taxon>
    </lineage>
</organism>
<proteinExistence type="predicted"/>
<dbReference type="Pfam" id="PF14430">
    <property type="entry name" value="Imm1"/>
    <property type="match status" value="1"/>
</dbReference>
<keyword evidence="2" id="KW-1185">Reference proteome</keyword>
<dbReference type="RefSeq" id="WP_379526130.1">
    <property type="nucleotide sequence ID" value="NZ_JBHSBI010000001.1"/>
</dbReference>
<name>A0ABV8FZA4_9ACTN</name>
<reference evidence="2" key="1">
    <citation type="journal article" date="2019" name="Int. J. Syst. Evol. Microbiol.">
        <title>The Global Catalogue of Microorganisms (GCM) 10K type strain sequencing project: providing services to taxonomists for standard genome sequencing and annotation.</title>
        <authorList>
            <consortium name="The Broad Institute Genomics Platform"/>
            <consortium name="The Broad Institute Genome Sequencing Center for Infectious Disease"/>
            <person name="Wu L."/>
            <person name="Ma J."/>
        </authorList>
    </citation>
    <scope>NUCLEOTIDE SEQUENCE [LARGE SCALE GENOMIC DNA]</scope>
    <source>
        <strain evidence="2">TBRC 1276</strain>
    </source>
</reference>
<evidence type="ECO:0000313" key="2">
    <source>
        <dbReference type="Proteomes" id="UP001595851"/>
    </source>
</evidence>
<comment type="caution">
    <text evidence="1">The sequence shown here is derived from an EMBL/GenBank/DDBJ whole genome shotgun (WGS) entry which is preliminary data.</text>
</comment>
<dbReference type="EMBL" id="JBHSBI010000001">
    <property type="protein sequence ID" value="MFC4005964.1"/>
    <property type="molecule type" value="Genomic_DNA"/>
</dbReference>
<dbReference type="InterPro" id="IPR025680">
    <property type="entry name" value="DddI"/>
</dbReference>
<dbReference type="Proteomes" id="UP001595851">
    <property type="component" value="Unassembled WGS sequence"/>
</dbReference>
<sequence length="214" mass="24111">MVLNAFMHGRIRHAKSPPEMTQLITEVIENLPDPDASPDPDPKPVPAWVQKAFENLPEPNWPDGGMTAAFIFTERHLEMDVFPHDFDNYLHIAVNAVTGFGALTWFVTEGSAVPVDPAIAEHVWISDNPHPPAFDPDVFSDPGFPRYHHPRSTLPVPQIRTALEEFCRTGTGQRPECIRWTPGELSGRRLDTPEPEEQIAHCEDPWCDTPYHPV</sequence>
<protein>
    <submittedName>
        <fullName evidence="1">Imm1 family immunity protein</fullName>
    </submittedName>
</protein>
<gene>
    <name evidence="1" type="ORF">ACFOY2_01930</name>
</gene>
<evidence type="ECO:0000313" key="1">
    <source>
        <dbReference type="EMBL" id="MFC4005964.1"/>
    </source>
</evidence>
<accession>A0ABV8FZA4</accession>